<keyword evidence="3" id="KW-1185">Reference proteome</keyword>
<evidence type="ECO:0000256" key="1">
    <source>
        <dbReference type="SAM" id="Phobius"/>
    </source>
</evidence>
<reference evidence="2" key="2">
    <citation type="journal article" date="2020" name="Microorganisms">
        <title>Osmotic Adaptation and Compatible Solute Biosynthesis of Phototrophic Bacteria as Revealed from Genome Analyses.</title>
        <authorList>
            <person name="Imhoff J.F."/>
            <person name="Rahn T."/>
            <person name="Kunzel S."/>
            <person name="Keller A."/>
            <person name="Neulinger S.C."/>
        </authorList>
    </citation>
    <scope>NUCLEOTIDE SEQUENCE</scope>
    <source>
        <strain evidence="2">DSM 4395</strain>
    </source>
</reference>
<accession>A0AAJ0UF50</accession>
<name>A0AAJ0UF50_HALSE</name>
<dbReference type="EMBL" id="NHSF01000045">
    <property type="protein sequence ID" value="MBK5930171.1"/>
    <property type="molecule type" value="Genomic_DNA"/>
</dbReference>
<dbReference type="Proteomes" id="UP001296967">
    <property type="component" value="Unassembled WGS sequence"/>
</dbReference>
<keyword evidence="1" id="KW-1133">Transmembrane helix</keyword>
<reference evidence="2" key="1">
    <citation type="submission" date="2017-05" db="EMBL/GenBank/DDBJ databases">
        <authorList>
            <person name="Imhoff J.F."/>
            <person name="Rahn T."/>
            <person name="Kuenzel S."/>
            <person name="Neulinger S.C."/>
        </authorList>
    </citation>
    <scope>NUCLEOTIDE SEQUENCE</scope>
    <source>
        <strain evidence="2">DSM 4395</strain>
    </source>
</reference>
<proteinExistence type="predicted"/>
<organism evidence="2 3">
    <name type="scientific">Halochromatium salexigens</name>
    <name type="common">Chromatium salexigens</name>
    <dbReference type="NCBI Taxonomy" id="49447"/>
    <lineage>
        <taxon>Bacteria</taxon>
        <taxon>Pseudomonadati</taxon>
        <taxon>Pseudomonadota</taxon>
        <taxon>Gammaproteobacteria</taxon>
        <taxon>Chromatiales</taxon>
        <taxon>Chromatiaceae</taxon>
        <taxon>Halochromatium</taxon>
    </lineage>
</organism>
<keyword evidence="1" id="KW-0472">Membrane</keyword>
<feature type="transmembrane region" description="Helical" evidence="1">
    <location>
        <begin position="91"/>
        <end position="121"/>
    </location>
</feature>
<protein>
    <submittedName>
        <fullName evidence="2">Uncharacterized protein</fullName>
    </submittedName>
</protein>
<comment type="caution">
    <text evidence="2">The sequence shown here is derived from an EMBL/GenBank/DDBJ whole genome shotgun (WGS) entry which is preliminary data.</text>
</comment>
<keyword evidence="1" id="KW-0812">Transmembrane</keyword>
<sequence length="127" mass="14156">MVFSSQRLFQFGQPMRRFVWAVFALAARGWPRRSMGEGQDTIRLAEWADPVQTELKNQVCSRPVPSLILHASVGLVNSRKFRLRSKSSVGYVYLAIAIAFYLFGIIGMALIVAVVVIISALSRTTGH</sequence>
<dbReference type="AlphaFoldDB" id="A0AAJ0UF50"/>
<evidence type="ECO:0000313" key="3">
    <source>
        <dbReference type="Proteomes" id="UP001296967"/>
    </source>
</evidence>
<gene>
    <name evidence="2" type="ORF">CCR82_06435</name>
</gene>
<evidence type="ECO:0000313" key="2">
    <source>
        <dbReference type="EMBL" id="MBK5930171.1"/>
    </source>
</evidence>